<comment type="catalytic activity">
    <reaction evidence="1">
        <text>ATP + protein L-histidine = ADP + protein N-phospho-L-histidine.</text>
        <dbReference type="EC" id="2.7.13.3"/>
    </reaction>
</comment>
<dbReference type="EC" id="2.7.13.3" evidence="2"/>
<evidence type="ECO:0000256" key="2">
    <source>
        <dbReference type="ARBA" id="ARBA00012438"/>
    </source>
</evidence>
<evidence type="ECO:0000256" key="4">
    <source>
        <dbReference type="ARBA" id="ARBA00022679"/>
    </source>
</evidence>
<dbReference type="Pfam" id="PF07536">
    <property type="entry name" value="HWE_HK"/>
    <property type="match status" value="1"/>
</dbReference>
<dbReference type="GO" id="GO:0004673">
    <property type="term" value="F:protein histidine kinase activity"/>
    <property type="evidence" value="ECO:0007669"/>
    <property type="project" value="UniProtKB-EC"/>
</dbReference>
<evidence type="ECO:0000256" key="3">
    <source>
        <dbReference type="ARBA" id="ARBA00022553"/>
    </source>
</evidence>
<dbReference type="SMART" id="SM00448">
    <property type="entry name" value="REC"/>
    <property type="match status" value="1"/>
</dbReference>
<dbReference type="PROSITE" id="PS50110">
    <property type="entry name" value="RESPONSE_REGULATORY"/>
    <property type="match status" value="1"/>
</dbReference>
<evidence type="ECO:0000256" key="10">
    <source>
        <dbReference type="SAM" id="MobiDB-lite"/>
    </source>
</evidence>
<dbReference type="Proteomes" id="UP000001096">
    <property type="component" value="Unassembled WGS sequence"/>
</dbReference>
<keyword evidence="7" id="KW-0067">ATP-binding</keyword>
<keyword evidence="3 8" id="KW-0597">Phosphoprotein</keyword>
<feature type="compositionally biased region" description="Polar residues" evidence="10">
    <location>
        <begin position="16"/>
        <end position="30"/>
    </location>
</feature>
<dbReference type="GO" id="GO:0005524">
    <property type="term" value="F:ATP binding"/>
    <property type="evidence" value="ECO:0007669"/>
    <property type="project" value="UniProtKB-KW"/>
</dbReference>
<dbReference type="SUPFAM" id="SSF55874">
    <property type="entry name" value="ATPase domain of HSP90 chaperone/DNA topoisomerase II/histidine kinase"/>
    <property type="match status" value="1"/>
</dbReference>
<keyword evidence="5" id="KW-0547">Nucleotide-binding</keyword>
<evidence type="ECO:0000256" key="6">
    <source>
        <dbReference type="ARBA" id="ARBA00022777"/>
    </source>
</evidence>
<evidence type="ECO:0000256" key="8">
    <source>
        <dbReference type="PROSITE-ProRule" id="PRU00169"/>
    </source>
</evidence>
<dbReference type="PATRIC" id="fig|883078.3.peg.610"/>
<evidence type="ECO:0000259" key="11">
    <source>
        <dbReference type="PROSITE" id="PS50110"/>
    </source>
</evidence>
<gene>
    <name evidence="12" type="ORF">HMPREF9695_00587</name>
</gene>
<dbReference type="InterPro" id="IPR036890">
    <property type="entry name" value="HATPase_C_sf"/>
</dbReference>
<organism evidence="12 13">
    <name type="scientific">Afipia broomeae ATCC 49717</name>
    <dbReference type="NCBI Taxonomy" id="883078"/>
    <lineage>
        <taxon>Bacteria</taxon>
        <taxon>Pseudomonadati</taxon>
        <taxon>Pseudomonadota</taxon>
        <taxon>Alphaproteobacteria</taxon>
        <taxon>Hyphomicrobiales</taxon>
        <taxon>Nitrobacteraceae</taxon>
        <taxon>Afipia</taxon>
    </lineage>
</organism>
<dbReference type="Pfam" id="PF00072">
    <property type="entry name" value="Response_reg"/>
    <property type="match status" value="1"/>
</dbReference>
<keyword evidence="9" id="KW-0175">Coiled coil</keyword>
<evidence type="ECO:0000256" key="1">
    <source>
        <dbReference type="ARBA" id="ARBA00000085"/>
    </source>
</evidence>
<keyword evidence="13" id="KW-1185">Reference proteome</keyword>
<comment type="caution">
    <text evidence="12">The sequence shown here is derived from an EMBL/GenBank/DDBJ whole genome shotgun (WGS) entry which is preliminary data.</text>
</comment>
<dbReference type="SUPFAM" id="SSF52172">
    <property type="entry name" value="CheY-like"/>
    <property type="match status" value="1"/>
</dbReference>
<dbReference type="eggNOG" id="COG3920">
    <property type="taxonomic scope" value="Bacteria"/>
</dbReference>
<evidence type="ECO:0000256" key="5">
    <source>
        <dbReference type="ARBA" id="ARBA00022741"/>
    </source>
</evidence>
<keyword evidence="6" id="KW-0418">Kinase</keyword>
<dbReference type="SMART" id="SM00911">
    <property type="entry name" value="HWE_HK"/>
    <property type="match status" value="1"/>
</dbReference>
<dbReference type="InterPro" id="IPR011006">
    <property type="entry name" value="CheY-like_superfamily"/>
</dbReference>
<dbReference type="InterPro" id="IPR001789">
    <property type="entry name" value="Sig_transdc_resp-reg_receiver"/>
</dbReference>
<dbReference type="Gene3D" id="3.30.565.10">
    <property type="entry name" value="Histidine kinase-like ATPase, C-terminal domain"/>
    <property type="match status" value="1"/>
</dbReference>
<evidence type="ECO:0000256" key="7">
    <source>
        <dbReference type="ARBA" id="ARBA00022840"/>
    </source>
</evidence>
<keyword evidence="4" id="KW-0808">Transferase</keyword>
<name>K8PPP6_9BRAD</name>
<feature type="region of interest" description="Disordered" evidence="10">
    <location>
        <begin position="1"/>
        <end position="30"/>
    </location>
</feature>
<evidence type="ECO:0000313" key="12">
    <source>
        <dbReference type="EMBL" id="EKS41495.1"/>
    </source>
</evidence>
<dbReference type="PANTHER" id="PTHR41523">
    <property type="entry name" value="TWO-COMPONENT SYSTEM SENSOR PROTEIN"/>
    <property type="match status" value="1"/>
</dbReference>
<sequence>MNLPSATSGYVEEATLTDSDTTARPASTSPETSDLINILIVDDEPRNLTVLESVLDAPRYRLVRAESAEQALLSLLADEFAVLILDVRLPGLTGFELAQMIRERKKNAEIPIIFLTAYYNEDQHVIEGYDSGAVDYLHKPINPAILRSKVAVLVELYLKQRELENANRALMAEVAERRLAQQQLYELNNTLEQRVLERTEAHKRSEEQVRLLMNEVNHRSKNILSVVMAVAQQTVASNSSDFLLRFSSRIQALAVNHDLLVVGQWKCVDASDLVRGQLAHFAELVGQRITVEGPRLRLAPSAAQSVGMVVHELSTNAVKHGALSVENGRVEISWRLDGDAGRENFTMSWVEKGGPPVARPANRGFGTTVITKMTEMSLGGKVELSYASTGLIWRLSCPAKNVLEAT</sequence>
<dbReference type="EMBL" id="AGWX01000001">
    <property type="protein sequence ID" value="EKS41495.1"/>
    <property type="molecule type" value="Genomic_DNA"/>
</dbReference>
<evidence type="ECO:0000313" key="13">
    <source>
        <dbReference type="Proteomes" id="UP000001096"/>
    </source>
</evidence>
<dbReference type="GO" id="GO:0000160">
    <property type="term" value="P:phosphorelay signal transduction system"/>
    <property type="evidence" value="ECO:0007669"/>
    <property type="project" value="InterPro"/>
</dbReference>
<dbReference type="PANTHER" id="PTHR41523:SF7">
    <property type="entry name" value="HISTIDINE KINASE"/>
    <property type="match status" value="1"/>
</dbReference>
<dbReference type="AlphaFoldDB" id="K8PPP6"/>
<proteinExistence type="predicted"/>
<reference evidence="12 13" key="1">
    <citation type="submission" date="2012-04" db="EMBL/GenBank/DDBJ databases">
        <title>The Genome Sequence of Afipia broomeae ATCC 49717.</title>
        <authorList>
            <consortium name="The Broad Institute Genome Sequencing Platform"/>
            <person name="Earl A."/>
            <person name="Ward D."/>
            <person name="Feldgarden M."/>
            <person name="Gevers D."/>
            <person name="Huys G."/>
            <person name="Walker B."/>
            <person name="Young S.K."/>
            <person name="Zeng Q."/>
            <person name="Gargeya S."/>
            <person name="Fitzgerald M."/>
            <person name="Haas B."/>
            <person name="Abouelleil A."/>
            <person name="Alvarado L."/>
            <person name="Arachchi H.M."/>
            <person name="Berlin A."/>
            <person name="Chapman S.B."/>
            <person name="Goldberg J."/>
            <person name="Griggs A."/>
            <person name="Gujja S."/>
            <person name="Hansen M."/>
            <person name="Howarth C."/>
            <person name="Imamovic A."/>
            <person name="Larimer J."/>
            <person name="McCowen C."/>
            <person name="Montmayeur A."/>
            <person name="Murphy C."/>
            <person name="Neiman D."/>
            <person name="Pearson M."/>
            <person name="Priest M."/>
            <person name="Roberts A."/>
            <person name="Saif S."/>
            <person name="Shea T."/>
            <person name="Sisk P."/>
            <person name="Sykes S."/>
            <person name="Wortman J."/>
            <person name="Nusbaum C."/>
            <person name="Birren B."/>
        </authorList>
    </citation>
    <scope>NUCLEOTIDE SEQUENCE [LARGE SCALE GENOMIC DNA]</scope>
    <source>
        <strain evidence="12 13">ATCC 49717</strain>
    </source>
</reference>
<feature type="coiled-coil region" evidence="9">
    <location>
        <begin position="153"/>
        <end position="183"/>
    </location>
</feature>
<feature type="domain" description="Response regulatory" evidence="11">
    <location>
        <begin position="37"/>
        <end position="154"/>
    </location>
</feature>
<dbReference type="Gene3D" id="3.40.50.2300">
    <property type="match status" value="1"/>
</dbReference>
<evidence type="ECO:0000256" key="9">
    <source>
        <dbReference type="SAM" id="Coils"/>
    </source>
</evidence>
<protein>
    <recommendedName>
        <fullName evidence="2">histidine kinase</fullName>
        <ecNumber evidence="2">2.7.13.3</ecNumber>
    </recommendedName>
</protein>
<accession>K8PPP6</accession>
<dbReference type="eggNOG" id="COG0745">
    <property type="taxonomic scope" value="Bacteria"/>
</dbReference>
<dbReference type="HOGENOM" id="CLU_000445_114_57_5"/>
<feature type="modified residue" description="4-aspartylphosphate" evidence="8">
    <location>
        <position position="86"/>
    </location>
</feature>
<dbReference type="InterPro" id="IPR011102">
    <property type="entry name" value="Sig_transdc_His_kinase_HWE"/>
</dbReference>